<gene>
    <name evidence="4" type="ORF">Adu01nite_08660</name>
</gene>
<dbReference type="PROSITE" id="PS50893">
    <property type="entry name" value="ABC_TRANSPORTER_2"/>
    <property type="match status" value="2"/>
</dbReference>
<dbReference type="SMART" id="SM00382">
    <property type="entry name" value="AAA"/>
    <property type="match status" value="2"/>
</dbReference>
<dbReference type="InterPro" id="IPR003593">
    <property type="entry name" value="AAA+_ATPase"/>
</dbReference>
<keyword evidence="5" id="KW-1185">Reference proteome</keyword>
<feature type="domain" description="ABC transporter" evidence="3">
    <location>
        <begin position="15"/>
        <end position="253"/>
    </location>
</feature>
<dbReference type="InterPro" id="IPR027417">
    <property type="entry name" value="P-loop_NTPase"/>
</dbReference>
<accession>A0ABQ3YPL5</accession>
<dbReference type="EMBL" id="BOML01000006">
    <property type="protein sequence ID" value="GID99515.1"/>
    <property type="molecule type" value="Genomic_DNA"/>
</dbReference>
<keyword evidence="1" id="KW-0547">Nucleotide-binding</keyword>
<name>A0ABQ3YPL5_9ACTN</name>
<evidence type="ECO:0000256" key="1">
    <source>
        <dbReference type="ARBA" id="ARBA00022741"/>
    </source>
</evidence>
<evidence type="ECO:0000313" key="4">
    <source>
        <dbReference type="EMBL" id="GID99515.1"/>
    </source>
</evidence>
<sequence length="541" mass="58306">MTNQVSRGQEIPLRLELRGITKRFGDLVANDHIDITVEPGEVHALLGENGAGKSTLMNQLYGLLQPDEGEIVVNGEAKVFRSPRDAIAAGIGMVHQHFMLVPVFTVAENIALGAEEIRGGPLGILDRRRNRRDVLETSKKYGLPVDPDALIEDLPVGAQQRVEIVKALTRDVDLLILDEPTAVLTPQETDELLSVMRSLAETGKSIVFITHKLREVKAIADRITVIRRGRTVAPSDHPAATLDRNRTSFSPDTPEDELAALMVGRQVSLEVSKTPAEPGREVLKISGLVVDDDRGIRAVDGVDLSVRAGEVLGIAGVQGNGQTELVEAIVGLRAARSGSLELDGESLAGMGTKKILRSGVGYIPEDRSLDGVVKEFSVAENLVLDMYDRPPFGNAFKLNPKAINESAAERVTQFDIRTSSPASTVSTLSGGNQQKVVVAREMSRPLRLMIASQPTRGVDVGSIEFIHSQIIHERDNGTAVLVVSSELDEVVGLADRIAVMYRGKILAIVSPDMPREEIGLLMAGITGAEAAAEPEPEEETE</sequence>
<dbReference type="InterPro" id="IPR017871">
    <property type="entry name" value="ABC_transporter-like_CS"/>
</dbReference>
<evidence type="ECO:0000256" key="2">
    <source>
        <dbReference type="ARBA" id="ARBA00022840"/>
    </source>
</evidence>
<dbReference type="CDD" id="cd03216">
    <property type="entry name" value="ABC_Carb_Monos_I"/>
    <property type="match status" value="1"/>
</dbReference>
<dbReference type="PROSITE" id="PS00211">
    <property type="entry name" value="ABC_TRANSPORTER_1"/>
    <property type="match status" value="1"/>
</dbReference>
<evidence type="ECO:0000259" key="3">
    <source>
        <dbReference type="PROSITE" id="PS50893"/>
    </source>
</evidence>
<protein>
    <submittedName>
        <fullName evidence="4">ABC transporter</fullName>
    </submittedName>
</protein>
<dbReference type="Gene3D" id="3.40.50.300">
    <property type="entry name" value="P-loop containing nucleotide triphosphate hydrolases"/>
    <property type="match status" value="2"/>
</dbReference>
<dbReference type="SUPFAM" id="SSF52540">
    <property type="entry name" value="P-loop containing nucleoside triphosphate hydrolases"/>
    <property type="match status" value="2"/>
</dbReference>
<dbReference type="CDD" id="cd03215">
    <property type="entry name" value="ABC_Carb_Monos_II"/>
    <property type="match status" value="1"/>
</dbReference>
<dbReference type="Pfam" id="PF00005">
    <property type="entry name" value="ABC_tran"/>
    <property type="match status" value="2"/>
</dbReference>
<dbReference type="PANTHER" id="PTHR43790:SF4">
    <property type="entry name" value="GUANOSINE IMPORT ATP-BINDING PROTEIN NUPO"/>
    <property type="match status" value="1"/>
</dbReference>
<comment type="caution">
    <text evidence="4">The sequence shown here is derived from an EMBL/GenBank/DDBJ whole genome shotgun (WGS) entry which is preliminary data.</text>
</comment>
<dbReference type="PANTHER" id="PTHR43790">
    <property type="entry name" value="CARBOHYDRATE TRANSPORT ATP-BINDING PROTEIN MG119-RELATED"/>
    <property type="match status" value="1"/>
</dbReference>
<keyword evidence="2" id="KW-0067">ATP-binding</keyword>
<evidence type="ECO:0000313" key="5">
    <source>
        <dbReference type="Proteomes" id="UP000637628"/>
    </source>
</evidence>
<dbReference type="InterPro" id="IPR050107">
    <property type="entry name" value="ABC_carbohydrate_import_ATPase"/>
</dbReference>
<dbReference type="Proteomes" id="UP000637628">
    <property type="component" value="Unassembled WGS sequence"/>
</dbReference>
<dbReference type="InterPro" id="IPR003439">
    <property type="entry name" value="ABC_transporter-like_ATP-bd"/>
</dbReference>
<proteinExistence type="predicted"/>
<organism evidence="4 5">
    <name type="scientific">Paractinoplanes durhamensis</name>
    <dbReference type="NCBI Taxonomy" id="113563"/>
    <lineage>
        <taxon>Bacteria</taxon>
        <taxon>Bacillati</taxon>
        <taxon>Actinomycetota</taxon>
        <taxon>Actinomycetes</taxon>
        <taxon>Micromonosporales</taxon>
        <taxon>Micromonosporaceae</taxon>
        <taxon>Paractinoplanes</taxon>
    </lineage>
</organism>
<feature type="domain" description="ABC transporter" evidence="3">
    <location>
        <begin position="283"/>
        <end position="527"/>
    </location>
</feature>
<reference evidence="4 5" key="1">
    <citation type="submission" date="2021-01" db="EMBL/GenBank/DDBJ databases">
        <title>Whole genome shotgun sequence of Actinoplanes durhamensis NBRC 14914.</title>
        <authorList>
            <person name="Komaki H."/>
            <person name="Tamura T."/>
        </authorList>
    </citation>
    <scope>NUCLEOTIDE SEQUENCE [LARGE SCALE GENOMIC DNA]</scope>
    <source>
        <strain evidence="4 5">NBRC 14914</strain>
    </source>
</reference>